<dbReference type="EMBL" id="CR555306">
    <property type="protein sequence ID" value="CAI10059.1"/>
    <property type="molecule type" value="Genomic_DNA"/>
</dbReference>
<dbReference type="Proteomes" id="UP000006552">
    <property type="component" value="Chromosome"/>
</dbReference>
<dbReference type="HOGENOM" id="CLU_2784865_0_0_4"/>
<keyword evidence="3" id="KW-1185">Reference proteome</keyword>
<accession>Q5NY05</accession>
<evidence type="ECO:0000256" key="1">
    <source>
        <dbReference type="SAM" id="MobiDB-lite"/>
    </source>
</evidence>
<feature type="region of interest" description="Disordered" evidence="1">
    <location>
        <begin position="31"/>
        <end position="68"/>
    </location>
</feature>
<sequence length="68" mass="7763">MNVIGHAVCYPASTPAALPWQRLRQISQRRIQNGKYDTGHARRGFTGHSWRGRREGGAEDRAIHEHRS</sequence>
<reference evidence="2 3" key="1">
    <citation type="journal article" date="2005" name="Arch. Microbiol.">
        <title>The genome sequence of an anaerobic aromatic-degrading denitrifying bacterium, strain EbN1.</title>
        <authorList>
            <person name="Rabus R."/>
            <person name="Kube M."/>
            <person name="Heider J."/>
            <person name="Beck A."/>
            <person name="Heitmann K."/>
            <person name="Widdel F."/>
            <person name="Reinhardt R."/>
        </authorList>
    </citation>
    <scope>NUCLEOTIDE SEQUENCE [LARGE SCALE GENOMIC DNA]</scope>
    <source>
        <strain evidence="2 3">EbN1</strain>
    </source>
</reference>
<feature type="compositionally biased region" description="Basic and acidic residues" evidence="1">
    <location>
        <begin position="52"/>
        <end position="68"/>
    </location>
</feature>
<gene>
    <name evidence="2" type="ORF">ebA6899</name>
</gene>
<organism evidence="2 3">
    <name type="scientific">Aromatoleum aromaticum (strain DSM 19018 / LMG 30748 / EbN1)</name>
    <name type="common">Azoarcus sp. (strain EbN1)</name>
    <dbReference type="NCBI Taxonomy" id="76114"/>
    <lineage>
        <taxon>Bacteria</taxon>
        <taxon>Pseudomonadati</taxon>
        <taxon>Pseudomonadota</taxon>
        <taxon>Betaproteobacteria</taxon>
        <taxon>Rhodocyclales</taxon>
        <taxon>Rhodocyclaceae</taxon>
        <taxon>Aromatoleum</taxon>
    </lineage>
</organism>
<name>Q5NY05_AROAE</name>
<dbReference type="AlphaFoldDB" id="Q5NY05"/>
<dbReference type="STRING" id="76114.ebA6899"/>
<protein>
    <submittedName>
        <fullName evidence="2">Uncharacterized protein</fullName>
    </submittedName>
</protein>
<evidence type="ECO:0000313" key="3">
    <source>
        <dbReference type="Proteomes" id="UP000006552"/>
    </source>
</evidence>
<dbReference type="KEGG" id="eba:ebA6899"/>
<evidence type="ECO:0000313" key="2">
    <source>
        <dbReference type="EMBL" id="CAI10059.1"/>
    </source>
</evidence>
<proteinExistence type="predicted"/>